<feature type="region of interest" description="Disordered" evidence="1">
    <location>
        <begin position="135"/>
        <end position="289"/>
    </location>
</feature>
<name>A0A8W8MD89_MAGGI</name>
<reference evidence="2" key="1">
    <citation type="submission" date="2022-08" db="UniProtKB">
        <authorList>
            <consortium name="EnsemblMetazoa"/>
        </authorList>
    </citation>
    <scope>IDENTIFICATION</scope>
    <source>
        <strain evidence="2">05x7-T-G4-1.051#20</strain>
    </source>
</reference>
<sequence length="509" mass="57557">MPEINDKECRYSFCYPCVKWLGNGDHHIQGILLLGKQNRPVLFDKENGNSIARKLVNDVYKNSETPKKKRGNYTVLKEEMRAKVAEFANENDEKKDCDIANITTCDESEESSGDEVPLGKRIPKKKSFGTEFATGSTLETDSSKTSCNNPVLPAPPQPPKRSSSKTQKSSGVANQRKAPQRISSSKSPSPARSSRSRGNSRRQSFSQLSRYRSRSRENRFGQYSSSRENNRRQCSNSSRNSHRKTLSQMSRSRSRENSHRPSSRSRENSRHRTTSQLSRSTSSSAYPMSEEKIRDNIKKGNPFNSIVQSGSDDNTLDQNLTLEDFKDFNLSLNVKKDYDICKSIVAQIGGNDYKDHIKKAMQRDNEDELSRSFKNFEEEWLRLGQEFSVVFDAGQENPERYQALEKRTCTRGPPRTTKYSPVSPEYSPATPEYSPAILKSPTHVPLESFLTSPGNNPTPLQAPLTSLGYPIGCFTQQTSPDQYPLKEEVTALCELVDSVRVDLLQKKFP</sequence>
<evidence type="ECO:0000313" key="3">
    <source>
        <dbReference type="Proteomes" id="UP000005408"/>
    </source>
</evidence>
<dbReference type="Proteomes" id="UP000005408">
    <property type="component" value="Unassembled WGS sequence"/>
</dbReference>
<keyword evidence="3" id="KW-1185">Reference proteome</keyword>
<feature type="compositionally biased region" description="Low complexity" evidence="1">
    <location>
        <begin position="224"/>
        <end position="239"/>
    </location>
</feature>
<proteinExistence type="predicted"/>
<feature type="compositionally biased region" description="Low complexity" evidence="1">
    <location>
        <begin position="180"/>
        <end position="193"/>
    </location>
</feature>
<evidence type="ECO:0000256" key="1">
    <source>
        <dbReference type="SAM" id="MobiDB-lite"/>
    </source>
</evidence>
<accession>A0A8W8MD89</accession>
<dbReference type="AlphaFoldDB" id="A0A8W8MD89"/>
<feature type="compositionally biased region" description="Polar residues" evidence="1">
    <location>
        <begin position="160"/>
        <end position="173"/>
    </location>
</feature>
<feature type="compositionally biased region" description="Polar residues" evidence="1">
    <location>
        <begin position="135"/>
        <end position="149"/>
    </location>
</feature>
<feature type="region of interest" description="Disordered" evidence="1">
    <location>
        <begin position="410"/>
        <end position="430"/>
    </location>
</feature>
<dbReference type="EnsemblMetazoa" id="G33103.1">
    <property type="protein sequence ID" value="G33103.1:cds"/>
    <property type="gene ID" value="G33103"/>
</dbReference>
<feature type="compositionally biased region" description="Low complexity" evidence="1">
    <location>
        <begin position="274"/>
        <end position="284"/>
    </location>
</feature>
<protein>
    <submittedName>
        <fullName evidence="2">Uncharacterized protein</fullName>
    </submittedName>
</protein>
<organism evidence="2 3">
    <name type="scientific">Magallana gigas</name>
    <name type="common">Pacific oyster</name>
    <name type="synonym">Crassostrea gigas</name>
    <dbReference type="NCBI Taxonomy" id="29159"/>
    <lineage>
        <taxon>Eukaryota</taxon>
        <taxon>Metazoa</taxon>
        <taxon>Spiralia</taxon>
        <taxon>Lophotrochozoa</taxon>
        <taxon>Mollusca</taxon>
        <taxon>Bivalvia</taxon>
        <taxon>Autobranchia</taxon>
        <taxon>Pteriomorphia</taxon>
        <taxon>Ostreida</taxon>
        <taxon>Ostreoidea</taxon>
        <taxon>Ostreidae</taxon>
        <taxon>Magallana</taxon>
    </lineage>
</organism>
<feature type="compositionally biased region" description="Basic and acidic residues" evidence="1">
    <location>
        <begin position="253"/>
        <end position="270"/>
    </location>
</feature>
<evidence type="ECO:0000313" key="2">
    <source>
        <dbReference type="EnsemblMetazoa" id="G33103.1:cds"/>
    </source>
</evidence>